<dbReference type="AlphaFoldDB" id="X1GB51"/>
<protein>
    <submittedName>
        <fullName evidence="1">Uncharacterized protein</fullName>
    </submittedName>
</protein>
<evidence type="ECO:0000313" key="1">
    <source>
        <dbReference type="EMBL" id="GAH38819.1"/>
    </source>
</evidence>
<name>X1GB51_9ZZZZ</name>
<sequence>MEKKIVVCDQCGDEVIEGVGSDVGWMRLTAVDAEPQLRRHTPEGTSHLLHSEKDFCSGKCLVEWFAKLLAVPLAPKGGAR</sequence>
<proteinExistence type="predicted"/>
<dbReference type="EMBL" id="BARU01006925">
    <property type="protein sequence ID" value="GAH38819.1"/>
    <property type="molecule type" value="Genomic_DNA"/>
</dbReference>
<gene>
    <name evidence="1" type="ORF">S03H2_13646</name>
</gene>
<comment type="caution">
    <text evidence="1">The sequence shown here is derived from an EMBL/GenBank/DDBJ whole genome shotgun (WGS) entry which is preliminary data.</text>
</comment>
<accession>X1GB51</accession>
<reference evidence="1" key="1">
    <citation type="journal article" date="2014" name="Front. Microbiol.">
        <title>High frequency of phylogenetically diverse reductive dehalogenase-homologous genes in deep subseafloor sedimentary metagenomes.</title>
        <authorList>
            <person name="Kawai M."/>
            <person name="Futagami T."/>
            <person name="Toyoda A."/>
            <person name="Takaki Y."/>
            <person name="Nishi S."/>
            <person name="Hori S."/>
            <person name="Arai W."/>
            <person name="Tsubouchi T."/>
            <person name="Morono Y."/>
            <person name="Uchiyama I."/>
            <person name="Ito T."/>
            <person name="Fujiyama A."/>
            <person name="Inagaki F."/>
            <person name="Takami H."/>
        </authorList>
    </citation>
    <scope>NUCLEOTIDE SEQUENCE</scope>
    <source>
        <strain evidence="1">Expedition CK06-06</strain>
    </source>
</reference>
<organism evidence="1">
    <name type="scientific">marine sediment metagenome</name>
    <dbReference type="NCBI Taxonomy" id="412755"/>
    <lineage>
        <taxon>unclassified sequences</taxon>
        <taxon>metagenomes</taxon>
        <taxon>ecological metagenomes</taxon>
    </lineage>
</organism>